<dbReference type="RefSeq" id="WP_123378244.1">
    <property type="nucleotide sequence ID" value="NZ_RJKN01000001.1"/>
</dbReference>
<organism evidence="8 9">
    <name type="scientific">Pseudokineococcus lusitanus</name>
    <dbReference type="NCBI Taxonomy" id="763993"/>
    <lineage>
        <taxon>Bacteria</taxon>
        <taxon>Bacillati</taxon>
        <taxon>Actinomycetota</taxon>
        <taxon>Actinomycetes</taxon>
        <taxon>Kineosporiales</taxon>
        <taxon>Kineosporiaceae</taxon>
        <taxon>Pseudokineococcus</taxon>
    </lineage>
</organism>
<keyword evidence="4" id="KW-1133">Transmembrane helix</keyword>
<comment type="similarity">
    <text evidence="2 6">Belongs to the SURF1 family.</text>
</comment>
<dbReference type="CDD" id="cd06662">
    <property type="entry name" value="SURF1"/>
    <property type="match status" value="1"/>
</dbReference>
<keyword evidence="6" id="KW-1003">Cell membrane</keyword>
<feature type="region of interest" description="Disordered" evidence="7">
    <location>
        <begin position="254"/>
        <end position="292"/>
    </location>
</feature>
<evidence type="ECO:0000256" key="2">
    <source>
        <dbReference type="ARBA" id="ARBA00007165"/>
    </source>
</evidence>
<evidence type="ECO:0000256" key="4">
    <source>
        <dbReference type="ARBA" id="ARBA00022989"/>
    </source>
</evidence>
<evidence type="ECO:0000256" key="5">
    <source>
        <dbReference type="ARBA" id="ARBA00023136"/>
    </source>
</evidence>
<evidence type="ECO:0000313" key="9">
    <source>
        <dbReference type="Proteomes" id="UP000276232"/>
    </source>
</evidence>
<evidence type="ECO:0000313" key="8">
    <source>
        <dbReference type="EMBL" id="ROP45467.1"/>
    </source>
</evidence>
<sequence length="292" mass="30822">MRFLLTRRWLGGLALAVAFAVVCVGLGLWQWDRRTARHAANVVITTNYDRPAAGADALPADGDVLPGDEEWRPVALSGRYAPEGTVLLRQRPLDGTNGVHVLVPLVLDAADGTPGAGRALLVDRGFVPFGDDAARPEVPAPPAGEVDVVAHLRPPEPAYGDAPEGQTRSIDLPALAGTPTVDDALAPTGTALVEGAYGVLAQEEPSVPEAPRLLPAPPVDEGPHLSYAFQWWVFAAGGFVGYGVVARRHAADLRADADEAAGVPPPPPPRRRRPTAEDEEDALVDAAERRRS</sequence>
<reference evidence="8 9" key="1">
    <citation type="journal article" date="2015" name="Stand. Genomic Sci.">
        <title>Genomic Encyclopedia of Bacterial and Archaeal Type Strains, Phase III: the genomes of soil and plant-associated and newly described type strains.</title>
        <authorList>
            <person name="Whitman W.B."/>
            <person name="Woyke T."/>
            <person name="Klenk H.P."/>
            <person name="Zhou Y."/>
            <person name="Lilburn T.G."/>
            <person name="Beck B.J."/>
            <person name="De Vos P."/>
            <person name="Vandamme P."/>
            <person name="Eisen J.A."/>
            <person name="Garrity G."/>
            <person name="Hugenholtz P."/>
            <person name="Kyrpides N.C."/>
        </authorList>
    </citation>
    <scope>NUCLEOTIDE SEQUENCE [LARGE SCALE GENOMIC DNA]</scope>
    <source>
        <strain evidence="8 9">CECT 7306</strain>
    </source>
</reference>
<dbReference type="Proteomes" id="UP000276232">
    <property type="component" value="Unassembled WGS sequence"/>
</dbReference>
<dbReference type="Pfam" id="PF02104">
    <property type="entry name" value="SURF1"/>
    <property type="match status" value="1"/>
</dbReference>
<keyword evidence="3" id="KW-0812">Transmembrane</keyword>
<dbReference type="OrthoDB" id="9807214at2"/>
<dbReference type="EMBL" id="RJKN01000001">
    <property type="protein sequence ID" value="ROP45467.1"/>
    <property type="molecule type" value="Genomic_DNA"/>
</dbReference>
<dbReference type="InParanoid" id="A0A3N1HSK2"/>
<comment type="caution">
    <text evidence="8">The sequence shown here is derived from an EMBL/GenBank/DDBJ whole genome shotgun (WGS) entry which is preliminary data.</text>
</comment>
<evidence type="ECO:0000256" key="7">
    <source>
        <dbReference type="SAM" id="MobiDB-lite"/>
    </source>
</evidence>
<proteinExistence type="inferred from homology"/>
<dbReference type="InterPro" id="IPR045214">
    <property type="entry name" value="Surf1/Surf4"/>
</dbReference>
<accession>A0A3N1HSK2</accession>
<dbReference type="PROSITE" id="PS50895">
    <property type="entry name" value="SURF1"/>
    <property type="match status" value="1"/>
</dbReference>
<dbReference type="InterPro" id="IPR002994">
    <property type="entry name" value="Surf1/Shy1"/>
</dbReference>
<dbReference type="PANTHER" id="PTHR23427">
    <property type="entry name" value="SURFEIT LOCUS PROTEIN"/>
    <property type="match status" value="1"/>
</dbReference>
<keyword evidence="5" id="KW-0472">Membrane</keyword>
<comment type="subcellular location">
    <subcellularLocation>
        <location evidence="6">Cell membrane</location>
        <topology evidence="6">Multi-pass membrane protein</topology>
    </subcellularLocation>
    <subcellularLocation>
        <location evidence="1">Membrane</location>
    </subcellularLocation>
</comment>
<dbReference type="AlphaFoldDB" id="A0A3N1HSK2"/>
<gene>
    <name evidence="8" type="ORF">EDC03_0069</name>
</gene>
<evidence type="ECO:0000256" key="6">
    <source>
        <dbReference type="RuleBase" id="RU363076"/>
    </source>
</evidence>
<keyword evidence="9" id="KW-1185">Reference proteome</keyword>
<name>A0A3N1HSK2_9ACTN</name>
<evidence type="ECO:0000256" key="1">
    <source>
        <dbReference type="ARBA" id="ARBA00004370"/>
    </source>
</evidence>
<dbReference type="PANTHER" id="PTHR23427:SF2">
    <property type="entry name" value="SURFEIT LOCUS PROTEIN 1"/>
    <property type="match status" value="1"/>
</dbReference>
<dbReference type="GO" id="GO:0005886">
    <property type="term" value="C:plasma membrane"/>
    <property type="evidence" value="ECO:0007669"/>
    <property type="project" value="UniProtKB-SubCell"/>
</dbReference>
<protein>
    <recommendedName>
        <fullName evidence="6">SURF1-like protein</fullName>
    </recommendedName>
</protein>
<evidence type="ECO:0000256" key="3">
    <source>
        <dbReference type="ARBA" id="ARBA00022692"/>
    </source>
</evidence>